<dbReference type="AlphaFoldDB" id="A0A3R9YEL4"/>
<evidence type="ECO:0000256" key="3">
    <source>
        <dbReference type="ARBA" id="ARBA00012438"/>
    </source>
</evidence>
<dbReference type="Pfam" id="PF00512">
    <property type="entry name" value="HisKA"/>
    <property type="match status" value="1"/>
</dbReference>
<dbReference type="GO" id="GO:0016020">
    <property type="term" value="C:membrane"/>
    <property type="evidence" value="ECO:0007669"/>
    <property type="project" value="UniProtKB-SubCell"/>
</dbReference>
<dbReference type="PROSITE" id="PS50109">
    <property type="entry name" value="HIS_KIN"/>
    <property type="match status" value="1"/>
</dbReference>
<dbReference type="PRINTS" id="PR00344">
    <property type="entry name" value="BCTRLSENSOR"/>
</dbReference>
<keyword evidence="9 12" id="KW-1133">Transmembrane helix</keyword>
<evidence type="ECO:0000256" key="2">
    <source>
        <dbReference type="ARBA" id="ARBA00004141"/>
    </source>
</evidence>
<feature type="transmembrane region" description="Helical" evidence="12">
    <location>
        <begin position="197"/>
        <end position="219"/>
    </location>
</feature>
<dbReference type="SUPFAM" id="SSF158472">
    <property type="entry name" value="HAMP domain-like"/>
    <property type="match status" value="1"/>
</dbReference>
<dbReference type="Pfam" id="PF18719">
    <property type="entry name" value="ArlS_N"/>
    <property type="match status" value="1"/>
</dbReference>
<dbReference type="Gene3D" id="1.10.287.130">
    <property type="match status" value="1"/>
</dbReference>
<dbReference type="SUPFAM" id="SSF55874">
    <property type="entry name" value="ATPase domain of HSP90 chaperone/DNA topoisomerase II/histidine kinase"/>
    <property type="match status" value="1"/>
</dbReference>
<evidence type="ECO:0000259" key="13">
    <source>
        <dbReference type="PROSITE" id="PS50109"/>
    </source>
</evidence>
<keyword evidence="8 15" id="KW-0418">Kinase</keyword>
<evidence type="ECO:0000256" key="4">
    <source>
        <dbReference type="ARBA" id="ARBA00015735"/>
    </source>
</evidence>
<dbReference type="InterPro" id="IPR003594">
    <property type="entry name" value="HATPase_dom"/>
</dbReference>
<dbReference type="FunFam" id="1.10.287.130:FF:000001">
    <property type="entry name" value="Two-component sensor histidine kinase"/>
    <property type="match status" value="1"/>
</dbReference>
<protein>
    <recommendedName>
        <fullName evidence="4">Signal transduction histidine-protein kinase ArlS</fullName>
        <ecNumber evidence="3">2.7.13.3</ecNumber>
    </recommendedName>
</protein>
<evidence type="ECO:0000256" key="5">
    <source>
        <dbReference type="ARBA" id="ARBA00022553"/>
    </source>
</evidence>
<dbReference type="PROSITE" id="PS50885">
    <property type="entry name" value="HAMP"/>
    <property type="match status" value="1"/>
</dbReference>
<keyword evidence="16" id="KW-1185">Reference proteome</keyword>
<evidence type="ECO:0000256" key="1">
    <source>
        <dbReference type="ARBA" id="ARBA00000085"/>
    </source>
</evidence>
<dbReference type="EMBL" id="PXZH01000001">
    <property type="protein sequence ID" value="RST90465.1"/>
    <property type="molecule type" value="Genomic_DNA"/>
</dbReference>
<dbReference type="InterPro" id="IPR003660">
    <property type="entry name" value="HAMP_dom"/>
</dbReference>
<dbReference type="PANTHER" id="PTHR45528">
    <property type="entry name" value="SENSOR HISTIDINE KINASE CPXA"/>
    <property type="match status" value="1"/>
</dbReference>
<dbReference type="Gene3D" id="3.30.565.10">
    <property type="entry name" value="Histidine kinase-like ATPase, C-terminal domain"/>
    <property type="match status" value="1"/>
</dbReference>
<reference evidence="15 16" key="1">
    <citation type="submission" date="2018-03" db="EMBL/GenBank/DDBJ databases">
        <authorList>
            <person name="Gulvik C.A."/>
        </authorList>
    </citation>
    <scope>NUCLEOTIDE SEQUENCE [LARGE SCALE GENOMIC DNA]</scope>
    <source>
        <strain evidence="15 16">JCM 31581</strain>
    </source>
</reference>
<evidence type="ECO:0000256" key="6">
    <source>
        <dbReference type="ARBA" id="ARBA00022679"/>
    </source>
</evidence>
<keyword evidence="5" id="KW-0597">Phosphoprotein</keyword>
<evidence type="ECO:0000313" key="16">
    <source>
        <dbReference type="Proteomes" id="UP000277864"/>
    </source>
</evidence>
<organism evidence="15 16">
    <name type="scientific">Vagococcus humatus</name>
    <dbReference type="NCBI Taxonomy" id="1889241"/>
    <lineage>
        <taxon>Bacteria</taxon>
        <taxon>Bacillati</taxon>
        <taxon>Bacillota</taxon>
        <taxon>Bacilli</taxon>
        <taxon>Lactobacillales</taxon>
        <taxon>Enterococcaceae</taxon>
        <taxon>Vagococcus</taxon>
    </lineage>
</organism>
<feature type="transmembrane region" description="Helical" evidence="12">
    <location>
        <begin position="20"/>
        <end position="40"/>
    </location>
</feature>
<feature type="domain" description="HAMP" evidence="14">
    <location>
        <begin position="216"/>
        <end position="270"/>
    </location>
</feature>
<dbReference type="InterPro" id="IPR005467">
    <property type="entry name" value="His_kinase_dom"/>
</dbReference>
<keyword evidence="7 12" id="KW-0812">Transmembrane</keyword>
<dbReference type="PANTHER" id="PTHR45528:SF12">
    <property type="entry name" value="SENSOR HISTIDINE KINASE ARSS"/>
    <property type="match status" value="1"/>
</dbReference>
<dbReference type="InterPro" id="IPR036890">
    <property type="entry name" value="HATPase_C_sf"/>
</dbReference>
<dbReference type="SMART" id="SM00304">
    <property type="entry name" value="HAMP"/>
    <property type="match status" value="1"/>
</dbReference>
<dbReference type="EC" id="2.7.13.3" evidence="3"/>
<dbReference type="GO" id="GO:0000155">
    <property type="term" value="F:phosphorelay sensor kinase activity"/>
    <property type="evidence" value="ECO:0007669"/>
    <property type="project" value="InterPro"/>
</dbReference>
<dbReference type="SMART" id="SM00387">
    <property type="entry name" value="HATPase_c"/>
    <property type="match status" value="1"/>
</dbReference>
<dbReference type="Gene3D" id="6.10.340.10">
    <property type="match status" value="1"/>
</dbReference>
<gene>
    <name evidence="15" type="ORF">C7P63_03940</name>
</gene>
<proteinExistence type="predicted"/>
<evidence type="ECO:0000256" key="8">
    <source>
        <dbReference type="ARBA" id="ARBA00022777"/>
    </source>
</evidence>
<dbReference type="OrthoDB" id="9786919at2"/>
<evidence type="ECO:0000256" key="12">
    <source>
        <dbReference type="SAM" id="Phobius"/>
    </source>
</evidence>
<dbReference type="Pfam" id="PF02518">
    <property type="entry name" value="HATPase_c"/>
    <property type="match status" value="1"/>
</dbReference>
<evidence type="ECO:0000256" key="7">
    <source>
        <dbReference type="ARBA" id="ARBA00022692"/>
    </source>
</evidence>
<dbReference type="CDD" id="cd06225">
    <property type="entry name" value="HAMP"/>
    <property type="match status" value="1"/>
</dbReference>
<keyword evidence="6" id="KW-0808">Transferase</keyword>
<dbReference type="InterPro" id="IPR003661">
    <property type="entry name" value="HisK_dim/P_dom"/>
</dbReference>
<evidence type="ECO:0000313" key="15">
    <source>
        <dbReference type="EMBL" id="RST90465.1"/>
    </source>
</evidence>
<comment type="catalytic activity">
    <reaction evidence="1">
        <text>ATP + protein L-histidine = ADP + protein N-phospho-L-histidine.</text>
        <dbReference type="EC" id="2.7.13.3"/>
    </reaction>
</comment>
<dbReference type="InterPro" id="IPR004358">
    <property type="entry name" value="Sig_transdc_His_kin-like_C"/>
</dbReference>
<keyword evidence="11 12" id="KW-0472">Membrane</keyword>
<keyword evidence="10" id="KW-0902">Two-component regulatory system</keyword>
<evidence type="ECO:0000256" key="9">
    <source>
        <dbReference type="ARBA" id="ARBA00022989"/>
    </source>
</evidence>
<dbReference type="CDD" id="cd00082">
    <property type="entry name" value="HisKA"/>
    <property type="match status" value="1"/>
</dbReference>
<evidence type="ECO:0000256" key="11">
    <source>
        <dbReference type="ARBA" id="ARBA00023136"/>
    </source>
</evidence>
<evidence type="ECO:0000259" key="14">
    <source>
        <dbReference type="PROSITE" id="PS50885"/>
    </source>
</evidence>
<comment type="subcellular location">
    <subcellularLocation>
        <location evidence="2">Membrane</location>
        <topology evidence="2">Multi-pass membrane protein</topology>
    </subcellularLocation>
</comment>
<accession>A0A3R9YEL4</accession>
<dbReference type="InterPro" id="IPR036097">
    <property type="entry name" value="HisK_dim/P_sf"/>
</dbReference>
<dbReference type="RefSeq" id="WP_125943072.1">
    <property type="nucleotide sequence ID" value="NZ_PXZH01000001.1"/>
</dbReference>
<name>A0A3R9YEL4_9ENTE</name>
<sequence length="504" mass="58876">MKWEKIKDKYHSNLILTMKWSLFTTAFIFIILSAFSFFTYKTSTNAIVEKEQAHLNRTLDQMVQRLARSSDELTIREAVYYLKETNPRLKDEGNAETIEANLIQLNTFIAELSQPELSVFIYNTEKKLVFETRREDFQYIGHNKREISQKILGDRAGFVATTSIYSNKSNKKIGYVQLFYDLTSVHQIEKEILRTNMFMVILAVILSLIIGFFLSSYFLRPLKQITQTINIIKADPQTDVRMPEMHTKDEFADLVEVFNDMMDRMQRFIIQQQQFVEDVSHELRTPVAIIEGHLKMLNRWGKEDPEILEESLEASLQEIIRMKSLVQEMLDLSRVEQVEFQHQNDISYAKEVIHQTYNNFQLLYEDFTFILDDDLSHEVPVGIYRNHFEQLLIILLDNAVKYSRNRKEIHISVSSSLSYLEIAIQDFGEGISEEDIDRIFHRFYRVDKARSRQKGGNGLGLSIAKELVENYGGSVQVESSIGKGSIFRVYLPIKEETSEENLEE</sequence>
<evidence type="ECO:0000256" key="10">
    <source>
        <dbReference type="ARBA" id="ARBA00023012"/>
    </source>
</evidence>
<dbReference type="SMART" id="SM00388">
    <property type="entry name" value="HisKA"/>
    <property type="match status" value="1"/>
</dbReference>
<dbReference type="SUPFAM" id="SSF47384">
    <property type="entry name" value="Homodimeric domain of signal transducing histidine kinase"/>
    <property type="match status" value="1"/>
</dbReference>
<feature type="domain" description="Histidine kinase" evidence="13">
    <location>
        <begin position="278"/>
        <end position="495"/>
    </location>
</feature>
<comment type="caution">
    <text evidence="15">The sequence shown here is derived from an EMBL/GenBank/DDBJ whole genome shotgun (WGS) entry which is preliminary data.</text>
</comment>
<dbReference type="InterPro" id="IPR041610">
    <property type="entry name" value="ArlS_N"/>
</dbReference>
<dbReference type="Pfam" id="PF00672">
    <property type="entry name" value="HAMP"/>
    <property type="match status" value="1"/>
</dbReference>
<dbReference type="Proteomes" id="UP000277864">
    <property type="component" value="Unassembled WGS sequence"/>
</dbReference>
<dbReference type="InterPro" id="IPR050398">
    <property type="entry name" value="HssS/ArlS-like"/>
</dbReference>
<dbReference type="FunFam" id="3.30.565.10:FF:000006">
    <property type="entry name" value="Sensor histidine kinase WalK"/>
    <property type="match status" value="1"/>
</dbReference>